<feature type="region of interest" description="Disordered" evidence="1">
    <location>
        <begin position="1"/>
        <end position="25"/>
    </location>
</feature>
<dbReference type="AlphaFoldDB" id="A0A6J4T700"/>
<reference evidence="2" key="1">
    <citation type="submission" date="2020-02" db="EMBL/GenBank/DDBJ databases">
        <authorList>
            <person name="Meier V. D."/>
        </authorList>
    </citation>
    <scope>NUCLEOTIDE SEQUENCE</scope>
    <source>
        <strain evidence="2">AVDCRST_MAG39</strain>
    </source>
</reference>
<sequence>DFSRNRLRAAPAGLGRPAPARRARRRARIVRHRVRPVGLPRHRDRCHRDAGGWPVVGQHPRLRRRHHGGPRRRVAPRRADRLPPFARL</sequence>
<dbReference type="EMBL" id="CADCVW010000094">
    <property type="protein sequence ID" value="CAA9514988.1"/>
    <property type="molecule type" value="Genomic_DNA"/>
</dbReference>
<organism evidence="2">
    <name type="scientific">uncultured Sphingomonadaceae bacterium</name>
    <dbReference type="NCBI Taxonomy" id="169976"/>
    <lineage>
        <taxon>Bacteria</taxon>
        <taxon>Pseudomonadati</taxon>
        <taxon>Pseudomonadota</taxon>
        <taxon>Alphaproteobacteria</taxon>
        <taxon>Sphingomonadales</taxon>
        <taxon>Sphingomonadaceae</taxon>
        <taxon>environmental samples</taxon>
    </lineage>
</organism>
<feature type="non-terminal residue" evidence="2">
    <location>
        <position position="1"/>
    </location>
</feature>
<proteinExistence type="predicted"/>
<evidence type="ECO:0000313" key="2">
    <source>
        <dbReference type="EMBL" id="CAA9514988.1"/>
    </source>
</evidence>
<feature type="non-terminal residue" evidence="2">
    <location>
        <position position="88"/>
    </location>
</feature>
<feature type="compositionally biased region" description="Low complexity" evidence="1">
    <location>
        <begin position="8"/>
        <end position="18"/>
    </location>
</feature>
<accession>A0A6J4T700</accession>
<feature type="region of interest" description="Disordered" evidence="1">
    <location>
        <begin position="40"/>
        <end position="88"/>
    </location>
</feature>
<name>A0A6J4T700_9SPHN</name>
<protein>
    <submittedName>
        <fullName evidence="2">Uncharacterized protein</fullName>
    </submittedName>
</protein>
<evidence type="ECO:0000256" key="1">
    <source>
        <dbReference type="SAM" id="MobiDB-lite"/>
    </source>
</evidence>
<gene>
    <name evidence="2" type="ORF">AVDCRST_MAG39-2272</name>
</gene>
<feature type="compositionally biased region" description="Basic residues" evidence="1">
    <location>
        <begin position="60"/>
        <end position="76"/>
    </location>
</feature>